<feature type="binding site" evidence="2">
    <location>
        <position position="190"/>
    </location>
    <ligand>
        <name>Zn(2+)</name>
        <dbReference type="ChEBI" id="CHEBI:29105"/>
    </ligand>
</feature>
<protein>
    <submittedName>
        <fullName evidence="3">LanC-like protein 3</fullName>
    </submittedName>
</protein>
<sequence>MSQDFTGRGSDELFVGRSGYLLGLLLLRRDLKTEVLPDEQVDLVIQMLLKSGKNYSAEINMTERLPLMYQYHGKPYLGSAHGLAGILQVLTSFPNYFKQHPDEMSKLKKSIDFLMDTCVRNGNVATNLDGSLSGQGKNLVHWCHGASGVIYTFARAYLLFGKDEKYLKTCHELAETVWEKGLLKKGPGICHGVSGSGYVFLLMYRLTGDSKRLYRAERFANFLLSEKFKREARIPDKPYSLFEGLAGTVCFLTDLLKPTTAEFPLCNVFVDL</sequence>
<dbReference type="PANTHER" id="PTHR12736">
    <property type="entry name" value="LANC-LIKE PROTEIN"/>
    <property type="match status" value="1"/>
</dbReference>
<dbReference type="Gene3D" id="1.50.10.10">
    <property type="match status" value="1"/>
</dbReference>
<keyword evidence="2" id="KW-0479">Metal-binding</keyword>
<evidence type="ECO:0000256" key="1">
    <source>
        <dbReference type="ARBA" id="ARBA00007179"/>
    </source>
</evidence>
<accession>A0A6F9DJR2</accession>
<gene>
    <name evidence="3" type="primary">Lancl3-002</name>
</gene>
<dbReference type="GO" id="GO:0031179">
    <property type="term" value="P:peptide modification"/>
    <property type="evidence" value="ECO:0007669"/>
    <property type="project" value="InterPro"/>
</dbReference>
<dbReference type="EMBL" id="LR787517">
    <property type="protein sequence ID" value="CAB3263379.1"/>
    <property type="molecule type" value="mRNA"/>
</dbReference>
<evidence type="ECO:0000256" key="2">
    <source>
        <dbReference type="PIRSR" id="PIRSR607822-1"/>
    </source>
</evidence>
<keyword evidence="2" id="KW-0862">Zinc</keyword>
<dbReference type="PANTHER" id="PTHR12736:SF7">
    <property type="entry name" value="LANC-LIKE PROTEIN 3"/>
    <property type="match status" value="1"/>
</dbReference>
<reference evidence="3" key="1">
    <citation type="submission" date="2020-04" db="EMBL/GenBank/DDBJ databases">
        <authorList>
            <person name="Neveu A P."/>
        </authorList>
    </citation>
    <scope>NUCLEOTIDE SEQUENCE</scope>
    <source>
        <tissue evidence="3">Whole embryo</tissue>
    </source>
</reference>
<comment type="similarity">
    <text evidence="1">Belongs to the LanC-like protein family.</text>
</comment>
<dbReference type="CDD" id="cd04794">
    <property type="entry name" value="euk_LANCL"/>
    <property type="match status" value="1"/>
</dbReference>
<dbReference type="SMART" id="SM01260">
    <property type="entry name" value="LANC_like"/>
    <property type="match status" value="1"/>
</dbReference>
<dbReference type="GO" id="GO:0005886">
    <property type="term" value="C:plasma membrane"/>
    <property type="evidence" value="ECO:0007669"/>
    <property type="project" value="TreeGrafter"/>
</dbReference>
<dbReference type="PRINTS" id="PR01951">
    <property type="entry name" value="LANCEUKARYTE"/>
</dbReference>
<dbReference type="InterPro" id="IPR020464">
    <property type="entry name" value="LanC-like_prot_euk"/>
</dbReference>
<dbReference type="InterPro" id="IPR007822">
    <property type="entry name" value="LANC-like"/>
</dbReference>
<dbReference type="SUPFAM" id="SSF158745">
    <property type="entry name" value="LanC-like"/>
    <property type="match status" value="1"/>
</dbReference>
<dbReference type="GO" id="GO:0046872">
    <property type="term" value="F:metal ion binding"/>
    <property type="evidence" value="ECO:0007669"/>
    <property type="project" value="UniProtKB-KW"/>
</dbReference>
<name>A0A6F9DJR2_9ASCI</name>
<evidence type="ECO:0000313" key="3">
    <source>
        <dbReference type="EMBL" id="CAB3263379.1"/>
    </source>
</evidence>
<dbReference type="GO" id="GO:0005975">
    <property type="term" value="P:carbohydrate metabolic process"/>
    <property type="evidence" value="ECO:0007669"/>
    <property type="project" value="InterPro"/>
</dbReference>
<dbReference type="Pfam" id="PF05147">
    <property type="entry name" value="LANC_like"/>
    <property type="match status" value="1"/>
</dbReference>
<organism evidence="3">
    <name type="scientific">Phallusia mammillata</name>
    <dbReference type="NCBI Taxonomy" id="59560"/>
    <lineage>
        <taxon>Eukaryota</taxon>
        <taxon>Metazoa</taxon>
        <taxon>Chordata</taxon>
        <taxon>Tunicata</taxon>
        <taxon>Ascidiacea</taxon>
        <taxon>Phlebobranchia</taxon>
        <taxon>Ascidiidae</taxon>
        <taxon>Phallusia</taxon>
    </lineage>
</organism>
<dbReference type="PRINTS" id="PR01950">
    <property type="entry name" value="LANCSUPER"/>
</dbReference>
<proteinExistence type="evidence at transcript level"/>
<feature type="binding site" evidence="2">
    <location>
        <position position="191"/>
    </location>
    <ligand>
        <name>Zn(2+)</name>
        <dbReference type="ChEBI" id="CHEBI:29105"/>
    </ligand>
</feature>
<dbReference type="AlphaFoldDB" id="A0A6F9DJR2"/>
<feature type="binding site" evidence="2">
    <location>
        <position position="143"/>
    </location>
    <ligand>
        <name>Zn(2+)</name>
        <dbReference type="ChEBI" id="CHEBI:29105"/>
    </ligand>
</feature>
<dbReference type="InterPro" id="IPR012341">
    <property type="entry name" value="6hp_glycosidase-like_sf"/>
</dbReference>